<name>X1FZ95_9ZZZZ</name>
<evidence type="ECO:0000259" key="5">
    <source>
        <dbReference type="PROSITE" id="PS51898"/>
    </source>
</evidence>
<feature type="domain" description="Core-binding (CB)" evidence="6">
    <location>
        <begin position="1"/>
        <end position="83"/>
    </location>
</feature>
<reference evidence="7" key="1">
    <citation type="journal article" date="2014" name="Front. Microbiol.">
        <title>High frequency of phylogenetically diverse reductive dehalogenase-homologous genes in deep subseafloor sedimentary metagenomes.</title>
        <authorList>
            <person name="Kawai M."/>
            <person name="Futagami T."/>
            <person name="Toyoda A."/>
            <person name="Takaki Y."/>
            <person name="Nishi S."/>
            <person name="Hori S."/>
            <person name="Arai W."/>
            <person name="Tsubouchi T."/>
            <person name="Morono Y."/>
            <person name="Uchiyama I."/>
            <person name="Ito T."/>
            <person name="Fujiyama A."/>
            <person name="Inagaki F."/>
            <person name="Takami H."/>
        </authorList>
    </citation>
    <scope>NUCLEOTIDE SEQUENCE</scope>
    <source>
        <strain evidence="7">Expedition CK06-06</strain>
    </source>
</reference>
<keyword evidence="2" id="KW-0229">DNA integration</keyword>
<dbReference type="PANTHER" id="PTHR30349:SF64">
    <property type="entry name" value="PROPHAGE INTEGRASE INTD-RELATED"/>
    <property type="match status" value="1"/>
</dbReference>
<dbReference type="InterPro" id="IPR013762">
    <property type="entry name" value="Integrase-like_cat_sf"/>
</dbReference>
<dbReference type="Gene3D" id="1.10.443.10">
    <property type="entry name" value="Intergrase catalytic core"/>
    <property type="match status" value="1"/>
</dbReference>
<dbReference type="InterPro" id="IPR044068">
    <property type="entry name" value="CB"/>
</dbReference>
<dbReference type="Pfam" id="PF00589">
    <property type="entry name" value="Phage_integrase"/>
    <property type="match status" value="1"/>
</dbReference>
<dbReference type="GO" id="GO:0006310">
    <property type="term" value="P:DNA recombination"/>
    <property type="evidence" value="ECO:0007669"/>
    <property type="project" value="UniProtKB-KW"/>
</dbReference>
<keyword evidence="3" id="KW-0238">DNA-binding</keyword>
<evidence type="ECO:0008006" key="8">
    <source>
        <dbReference type="Google" id="ProtNLM"/>
    </source>
</evidence>
<dbReference type="InterPro" id="IPR002104">
    <property type="entry name" value="Integrase_catalytic"/>
</dbReference>
<organism evidence="7">
    <name type="scientific">marine sediment metagenome</name>
    <dbReference type="NCBI Taxonomy" id="412755"/>
    <lineage>
        <taxon>unclassified sequences</taxon>
        <taxon>metagenomes</taxon>
        <taxon>ecological metagenomes</taxon>
    </lineage>
</organism>
<evidence type="ECO:0000256" key="1">
    <source>
        <dbReference type="ARBA" id="ARBA00008857"/>
    </source>
</evidence>
<evidence type="ECO:0000256" key="3">
    <source>
        <dbReference type="ARBA" id="ARBA00023125"/>
    </source>
</evidence>
<dbReference type="EMBL" id="BARU01000043">
    <property type="protein sequence ID" value="GAH26073.1"/>
    <property type="molecule type" value="Genomic_DNA"/>
</dbReference>
<dbReference type="Pfam" id="PF13495">
    <property type="entry name" value="Phage_int_SAM_4"/>
    <property type="match status" value="1"/>
</dbReference>
<accession>X1FZ95</accession>
<comment type="similarity">
    <text evidence="1">Belongs to the 'phage' integrase family.</text>
</comment>
<dbReference type="InterPro" id="IPR050090">
    <property type="entry name" value="Tyrosine_recombinase_XerCD"/>
</dbReference>
<evidence type="ECO:0000259" key="6">
    <source>
        <dbReference type="PROSITE" id="PS51900"/>
    </source>
</evidence>
<dbReference type="GO" id="GO:0003677">
    <property type="term" value="F:DNA binding"/>
    <property type="evidence" value="ECO:0007669"/>
    <property type="project" value="UniProtKB-KW"/>
</dbReference>
<dbReference type="PROSITE" id="PS51898">
    <property type="entry name" value="TYR_RECOMBINASE"/>
    <property type="match status" value="1"/>
</dbReference>
<evidence type="ECO:0000256" key="2">
    <source>
        <dbReference type="ARBA" id="ARBA00022908"/>
    </source>
</evidence>
<dbReference type="InterPro" id="IPR010998">
    <property type="entry name" value="Integrase_recombinase_N"/>
</dbReference>
<dbReference type="Gene3D" id="1.10.150.130">
    <property type="match status" value="1"/>
</dbReference>
<dbReference type="InterPro" id="IPR004107">
    <property type="entry name" value="Integrase_SAM-like_N"/>
</dbReference>
<gene>
    <name evidence="7" type="ORF">S03H2_00305</name>
</gene>
<dbReference type="InterPro" id="IPR011010">
    <property type="entry name" value="DNA_brk_join_enz"/>
</dbReference>
<keyword evidence="4" id="KW-0233">DNA recombination</keyword>
<feature type="domain" description="Tyr recombinase" evidence="5">
    <location>
        <begin position="100"/>
        <end position="273"/>
    </location>
</feature>
<dbReference type="PANTHER" id="PTHR30349">
    <property type="entry name" value="PHAGE INTEGRASE-RELATED"/>
    <property type="match status" value="1"/>
</dbReference>
<evidence type="ECO:0000256" key="4">
    <source>
        <dbReference type="ARBA" id="ARBA00023172"/>
    </source>
</evidence>
<evidence type="ECO:0000313" key="7">
    <source>
        <dbReference type="EMBL" id="GAH26073.1"/>
    </source>
</evidence>
<dbReference type="GO" id="GO:0015074">
    <property type="term" value="P:DNA integration"/>
    <property type="evidence" value="ECO:0007669"/>
    <property type="project" value="UniProtKB-KW"/>
</dbReference>
<dbReference type="AlphaFoldDB" id="X1FZ95"/>
<dbReference type="SUPFAM" id="SSF56349">
    <property type="entry name" value="DNA breaking-rejoining enzymes"/>
    <property type="match status" value="1"/>
</dbReference>
<dbReference type="PROSITE" id="PS51900">
    <property type="entry name" value="CB"/>
    <property type="match status" value="1"/>
</dbReference>
<proteinExistence type="inferred from homology"/>
<protein>
    <recommendedName>
        <fullName evidence="8">Tyr recombinase domain-containing protein</fullName>
    </recommendedName>
</protein>
<sequence length="281" mass="32395">MKKKSLRNRMISEMQIRNYSPRTIKTYVSLMAGLSRHYHISPEEIATQQFKDYIAFRVQHQNVSVSTVNQLIGAWKILQTDILGRKWEDFSVKRPRKEKKIPVVLSRTEALKLIKVLPNMKHSALLSLAYATGMRRSEVLNLEPRHIDAERKVIKVVAGKGHKQRQIPISDSLIRMLRNYYKKYHPKTFLFEGLKPGKKYSETSFAKTVTRAAKKAGIKKAVSPHVMRHSFATHMLEKGINLKKLQLILGHNAMKTTSVYLHVANMDNLNLPDLISEDEKN</sequence>
<comment type="caution">
    <text evidence="7">The sequence shown here is derived from an EMBL/GenBank/DDBJ whole genome shotgun (WGS) entry which is preliminary data.</text>
</comment>